<proteinExistence type="predicted"/>
<accession>A0A378UGZ9</accession>
<reference evidence="1 2" key="1">
    <citation type="submission" date="2018-06" db="EMBL/GenBank/DDBJ databases">
        <authorList>
            <consortium name="Pathogen Informatics"/>
            <person name="Doyle S."/>
        </authorList>
    </citation>
    <scope>NUCLEOTIDE SEQUENCE [LARGE SCALE GENOMIC DNA]</scope>
    <source>
        <strain evidence="1 2">NCTC10295</strain>
    </source>
</reference>
<dbReference type="AlphaFoldDB" id="A0A378UGZ9"/>
<evidence type="ECO:0000313" key="1">
    <source>
        <dbReference type="EMBL" id="STZ76668.1"/>
    </source>
</evidence>
<dbReference type="Proteomes" id="UP000254651">
    <property type="component" value="Unassembled WGS sequence"/>
</dbReference>
<dbReference type="RefSeq" id="WP_066078691.1">
    <property type="nucleotide sequence ID" value="NZ_CP181246.1"/>
</dbReference>
<evidence type="ECO:0008006" key="3">
    <source>
        <dbReference type="Google" id="ProtNLM"/>
    </source>
</evidence>
<dbReference type="EMBL" id="UGQS01000002">
    <property type="protein sequence ID" value="STZ76668.1"/>
    <property type="molecule type" value="Genomic_DNA"/>
</dbReference>
<keyword evidence="2" id="KW-1185">Reference proteome</keyword>
<organism evidence="1 2">
    <name type="scientific">Bergeriella denitrificans</name>
    <name type="common">Neisseria denitrificans</name>
    <dbReference type="NCBI Taxonomy" id="494"/>
    <lineage>
        <taxon>Bacteria</taxon>
        <taxon>Pseudomonadati</taxon>
        <taxon>Pseudomonadota</taxon>
        <taxon>Betaproteobacteria</taxon>
        <taxon>Neisseriales</taxon>
        <taxon>Neisseriaceae</taxon>
        <taxon>Bergeriella</taxon>
    </lineage>
</organism>
<name>A0A378UGZ9_BERDE</name>
<evidence type="ECO:0000313" key="2">
    <source>
        <dbReference type="Proteomes" id="UP000254651"/>
    </source>
</evidence>
<gene>
    <name evidence="1" type="ORF">NCTC10295_01444</name>
</gene>
<protein>
    <recommendedName>
        <fullName evidence="3">Branched-chain amino acid ABC transporter</fullName>
    </recommendedName>
</protein>
<sequence>MNIDDTRYRQALERIEALIRHLRANQSAACSLAEEEDLMLMRLADWQTGLQPHHQAAIAEIERLYQHYIRHEPD</sequence>